<accession>B6QKS1</accession>
<keyword evidence="4" id="KW-1185">Reference proteome</keyword>
<dbReference type="InterPro" id="IPR051114">
    <property type="entry name" value="Mito_RNA_Proc_CCM1"/>
</dbReference>
<dbReference type="PhylomeDB" id="B6QKS1"/>
<gene>
    <name evidence="3" type="ORF">PMAA_054940</name>
</gene>
<dbReference type="InterPro" id="IPR011990">
    <property type="entry name" value="TPR-like_helical_dom_sf"/>
</dbReference>
<organism evidence="3 4">
    <name type="scientific">Talaromyces marneffei (strain ATCC 18224 / CBS 334.59 / QM 7333)</name>
    <name type="common">Penicillium marneffei</name>
    <dbReference type="NCBI Taxonomy" id="441960"/>
    <lineage>
        <taxon>Eukaryota</taxon>
        <taxon>Fungi</taxon>
        <taxon>Dikarya</taxon>
        <taxon>Ascomycota</taxon>
        <taxon>Pezizomycotina</taxon>
        <taxon>Eurotiomycetes</taxon>
        <taxon>Eurotiomycetidae</taxon>
        <taxon>Eurotiales</taxon>
        <taxon>Trichocomaceae</taxon>
        <taxon>Talaromyces</taxon>
        <taxon>Talaromyces sect. Talaromyces</taxon>
    </lineage>
</organism>
<dbReference type="VEuPathDB" id="FungiDB:PMAA_054940"/>
<name>B6QKS1_TALMQ</name>
<dbReference type="PANTHER" id="PTHR47934">
    <property type="entry name" value="PENTATRICOPEPTIDE REPEAT-CONTAINING PROTEIN PET309, MITOCHONDRIAL"/>
    <property type="match status" value="1"/>
</dbReference>
<dbReference type="OrthoDB" id="1882346at2759"/>
<protein>
    <submittedName>
        <fullName evidence="3">Translation regulator (Cya5), putative</fullName>
    </submittedName>
</protein>
<dbReference type="PROSITE" id="PS51375">
    <property type="entry name" value="PPR"/>
    <property type="match status" value="1"/>
</dbReference>
<feature type="region of interest" description="Disordered" evidence="2">
    <location>
        <begin position="1235"/>
        <end position="1254"/>
    </location>
</feature>
<dbReference type="EMBL" id="DS995903">
    <property type="protein sequence ID" value="EEA21698.1"/>
    <property type="molecule type" value="Genomic_DNA"/>
</dbReference>
<evidence type="ECO:0000256" key="1">
    <source>
        <dbReference type="PROSITE-ProRule" id="PRU00708"/>
    </source>
</evidence>
<proteinExistence type="predicted"/>
<feature type="repeat" description="PPR" evidence="1">
    <location>
        <begin position="513"/>
        <end position="547"/>
    </location>
</feature>
<dbReference type="GO" id="GO:0007005">
    <property type="term" value="P:mitochondrion organization"/>
    <property type="evidence" value="ECO:0007669"/>
    <property type="project" value="TreeGrafter"/>
</dbReference>
<dbReference type="STRING" id="441960.B6QKS1"/>
<dbReference type="NCBIfam" id="TIGR00756">
    <property type="entry name" value="PPR"/>
    <property type="match status" value="1"/>
</dbReference>
<dbReference type="PANTHER" id="PTHR47934:SF6">
    <property type="entry name" value="MITOCHONDRIAL GROUP I INTRON SPLICING FACTOR CCM1-RELATED"/>
    <property type="match status" value="1"/>
</dbReference>
<dbReference type="HOGENOM" id="CLU_003430_1_1_1"/>
<dbReference type="InterPro" id="IPR002885">
    <property type="entry name" value="PPR_rpt"/>
</dbReference>
<feature type="region of interest" description="Disordered" evidence="2">
    <location>
        <begin position="117"/>
        <end position="137"/>
    </location>
</feature>
<reference evidence="4" key="1">
    <citation type="journal article" date="2015" name="Genome Announc.">
        <title>Genome sequence of the AIDS-associated pathogen Penicillium marneffei (ATCC18224) and its near taxonomic relative Talaromyces stipitatus (ATCC10500).</title>
        <authorList>
            <person name="Nierman W.C."/>
            <person name="Fedorova-Abrams N.D."/>
            <person name="Andrianopoulos A."/>
        </authorList>
    </citation>
    <scope>NUCLEOTIDE SEQUENCE [LARGE SCALE GENOMIC DNA]</scope>
    <source>
        <strain evidence="4">ATCC 18224 / CBS 334.59 / QM 7333</strain>
    </source>
</reference>
<dbReference type="Proteomes" id="UP000001294">
    <property type="component" value="Unassembled WGS sequence"/>
</dbReference>
<dbReference type="GO" id="GO:0006396">
    <property type="term" value="P:RNA processing"/>
    <property type="evidence" value="ECO:0007669"/>
    <property type="project" value="TreeGrafter"/>
</dbReference>
<dbReference type="GO" id="GO:0003729">
    <property type="term" value="F:mRNA binding"/>
    <property type="evidence" value="ECO:0007669"/>
    <property type="project" value="TreeGrafter"/>
</dbReference>
<sequence>MLERAVGCLEFAGQGVLHKYGGVLRSQKTLDPTFWKHQFSDADSSPWQSGLHHQSNPGPPAPIVTQSSPDFFLDFLYPRRCLVSAAAWASKIRKGNVNIHKRRRVLNFARSYSQTPRSRTRPVAHGVSQGNISRASRRSHASEASHHLANIENIGSNTISRTRLHRDYDRAWVLWKQGDQDPESRSRLMAYFSMSDRSLDVERAIGLLEDIDIDKRSANDYEIMLQPLLEAGHLPAVERLCDDAVAKDIDIDVWSLATKIAIQCTKWRELSYIWNKKHVDLSNVLPSTLASVSDLPSHFDSFLAYLEENSATLTDLQLASDVLDFVFESDKIMRDMIVESALSLTRRSANLGFLQQSHYNRAIQTLLKIGKRASRVFSMVLYRNFRWHLSTCKPTKTLLHQLLGMLAEMKTHYGVQYLLDEFSHFYKQPSIGAYNYALLAFSRSGDVPKTQETFNKMVELYGTSTKNPDVGHKTPRTPRWVLPVIHAHARMADYPSAEYEFHRIAHVYKVQQSRHCWNALISAHANARNVRGAFRVWRRMQRKGVPPDWYTYGTLMGMCARLGDVENTIALCKMAEKMPGKMPVALMDTVVEAYCRNQRFQEAEDMAERCLALSLSGSRTRMWNVLLYSHALRADLDSVSRIQTRMKEAGIEFDEMTYAAIMLCFVVIGQPNSARRLLRGLQRGRRIQATEFHYTLVLYGYVQQGNRDMIYLINKEMEQRFKNPGLSARVLMLRATLQRDTFERLSPNEDFEDSGYRLALSEDLLFKAVFNFDQRQFASKYPRPGTSGLPVHEAFPSVLYEPVLQAYSAEGMYRRTQLMLREYAKDLQASLASDKRTVVPSLRFLSVLMEVYSQDGNFEAVQKCWDLSLRRAGKMLIRSPVSPAINPPVPKGNVALPGVAFELASDTESQSTSHGGEEMLGESIISEDPASDLLDEQVKAPHYPAEESIIPSQRFILSRHFSIYISMVGKAGQSSSLSEIVDDFQKRGFSMSSQNWLTYVRTLATSNTASEQLEAFATFERIFMPHFPGWRLLARGSQLRPPGVPSAIDLLDKRPIGKFPELLGKKSTRLWTKLNPTWMHPTYNVMIYLAATLKDFNERSLTEGREQLDTLSSVAPLTLDAIAMMPHLRERFQGILLRNQVEQGDLTPQQRRKYIWTGGILGIGGKKRLDHPLEEADAVSEELETELGPAFDSSQSEILDVDDGEPEEHMKTTEPIIAPEDEHDIETEILIESTRRELGIDPIQEEELSDKGRE</sequence>
<dbReference type="Gene3D" id="1.25.40.10">
    <property type="entry name" value="Tetratricopeptide repeat domain"/>
    <property type="match status" value="3"/>
</dbReference>
<evidence type="ECO:0000313" key="4">
    <source>
        <dbReference type="Proteomes" id="UP000001294"/>
    </source>
</evidence>
<evidence type="ECO:0000313" key="3">
    <source>
        <dbReference type="EMBL" id="EEA21698.1"/>
    </source>
</evidence>
<feature type="region of interest" description="Disordered" evidence="2">
    <location>
        <begin position="1200"/>
        <end position="1223"/>
    </location>
</feature>
<dbReference type="Pfam" id="PF13041">
    <property type="entry name" value="PPR_2"/>
    <property type="match status" value="1"/>
</dbReference>
<evidence type="ECO:0000256" key="2">
    <source>
        <dbReference type="SAM" id="MobiDB-lite"/>
    </source>
</evidence>
<dbReference type="AlphaFoldDB" id="B6QKS1"/>
<dbReference type="GO" id="GO:0005739">
    <property type="term" value="C:mitochondrion"/>
    <property type="evidence" value="ECO:0007669"/>
    <property type="project" value="TreeGrafter"/>
</dbReference>